<dbReference type="RefSeq" id="WP_062042206.1">
    <property type="nucleotide sequence ID" value="NZ_DF968182.1"/>
</dbReference>
<dbReference type="AlphaFoldDB" id="A0A0S7C4J8"/>
<feature type="transmembrane region" description="Helical" evidence="6">
    <location>
        <begin position="314"/>
        <end position="331"/>
    </location>
</feature>
<keyword evidence="8" id="KW-1185">Reference proteome</keyword>
<name>A0A0S7C4J8_9BACT</name>
<evidence type="ECO:0000313" key="8">
    <source>
        <dbReference type="Proteomes" id="UP000053091"/>
    </source>
</evidence>
<keyword evidence="3 6" id="KW-0812">Transmembrane</keyword>
<evidence type="ECO:0000256" key="3">
    <source>
        <dbReference type="ARBA" id="ARBA00022692"/>
    </source>
</evidence>
<gene>
    <name evidence="7" type="ORF">TBC1_112218</name>
</gene>
<accession>A0A0S7C4J8</accession>
<comment type="similarity">
    <text evidence="6">Belongs to the inorganic phosphate transporter (PiT) (TC 2.A.20) family.</text>
</comment>
<dbReference type="PANTHER" id="PTHR11101:SF16">
    <property type="entry name" value="PHOSPHATE TRANSPORTER"/>
    <property type="match status" value="1"/>
</dbReference>
<dbReference type="EMBL" id="DF968182">
    <property type="protein sequence ID" value="GAP44057.1"/>
    <property type="molecule type" value="Genomic_DNA"/>
</dbReference>
<proteinExistence type="inferred from homology"/>
<organism evidence="7">
    <name type="scientific">Lentimicrobium saccharophilum</name>
    <dbReference type="NCBI Taxonomy" id="1678841"/>
    <lineage>
        <taxon>Bacteria</taxon>
        <taxon>Pseudomonadati</taxon>
        <taxon>Bacteroidota</taxon>
        <taxon>Bacteroidia</taxon>
        <taxon>Bacteroidales</taxon>
        <taxon>Lentimicrobiaceae</taxon>
        <taxon>Lentimicrobium</taxon>
    </lineage>
</organism>
<evidence type="ECO:0000256" key="2">
    <source>
        <dbReference type="ARBA" id="ARBA00022448"/>
    </source>
</evidence>
<dbReference type="PATRIC" id="fig|1678841.3.peg.2484"/>
<feature type="transmembrane region" description="Helical" evidence="6">
    <location>
        <begin position="489"/>
        <end position="509"/>
    </location>
</feature>
<dbReference type="Pfam" id="PF01384">
    <property type="entry name" value="PHO4"/>
    <property type="match status" value="1"/>
</dbReference>
<keyword evidence="4 6" id="KW-1133">Transmembrane helix</keyword>
<feature type="transmembrane region" description="Helical" evidence="6">
    <location>
        <begin position="226"/>
        <end position="245"/>
    </location>
</feature>
<evidence type="ECO:0000256" key="4">
    <source>
        <dbReference type="ARBA" id="ARBA00022989"/>
    </source>
</evidence>
<dbReference type="GO" id="GO:0005315">
    <property type="term" value="F:phosphate transmembrane transporter activity"/>
    <property type="evidence" value="ECO:0007669"/>
    <property type="project" value="InterPro"/>
</dbReference>
<feature type="transmembrane region" description="Helical" evidence="6">
    <location>
        <begin position="6"/>
        <end position="29"/>
    </location>
</feature>
<evidence type="ECO:0000256" key="6">
    <source>
        <dbReference type="RuleBase" id="RU363058"/>
    </source>
</evidence>
<dbReference type="Proteomes" id="UP000053091">
    <property type="component" value="Unassembled WGS sequence"/>
</dbReference>
<feature type="transmembrane region" description="Helical" evidence="6">
    <location>
        <begin position="464"/>
        <end position="483"/>
    </location>
</feature>
<feature type="transmembrane region" description="Helical" evidence="6">
    <location>
        <begin position="41"/>
        <end position="60"/>
    </location>
</feature>
<reference evidence="7" key="1">
    <citation type="journal article" date="2015" name="Genome Announc.">
        <title>Draft Genome Sequence of Bacteroidales Strain TBC1, a Novel Isolate from a Methanogenic Wastewater Treatment System.</title>
        <authorList>
            <person name="Tourlousse D.M."/>
            <person name="Matsuura N."/>
            <person name="Sun L."/>
            <person name="Toyonaga M."/>
            <person name="Kuroda K."/>
            <person name="Ohashi A."/>
            <person name="Cruz R."/>
            <person name="Yamaguchi T."/>
            <person name="Sekiguchi Y."/>
        </authorList>
    </citation>
    <scope>NUCLEOTIDE SEQUENCE [LARGE SCALE GENOMIC DNA]</scope>
    <source>
        <strain evidence="7">TBC1</strain>
    </source>
</reference>
<protein>
    <recommendedName>
        <fullName evidence="6">Phosphate transporter</fullName>
    </recommendedName>
</protein>
<sequence>MESIYFIFIIILFLLAISDLIVGVSNDAVNFLNSAVGSRAATFRIIMLIAATGVLMGTVFSGGMMEIARSGVFYPEKFSFAHIMLIFLAVMITDVILLDTFNTIGFPTSTTVSLVFELLGAAVAIAVIQISQGDQAGMLGDYINSGKAFAIISGILVSVIIAFTSGTIIQFITRLIFSFDYEKKLKYLGGLFGGVAITTIVYFILIKGAKDAAFMTESTYTWIKTNSFQILLYCFSGITAILYLLNILFHVNILRIVVLVGTFALAMAFAGNDLVNFIGVPLAGYESYLTFINTPGADPGTFGMGALNGAVKTPMMFLLLSGVIMVITLYTSRKARTVIMTEVNLSRQDEGEERFGSTALSRGIVRASLRVNDLISAILPVSTQAWMAKRFTPLPRKKKDKNQPAFDLLRASVNLVASSALIALGTSLKLPLSTTYVTFMVAMGTSLSDGAWDRESAVFRITGVFSVIGGWFFTAISAFTIAFLLATAFYFGGSIAIIVMIGIAVYMAYRTHRFHLRKEETGKAIHHAEETVDAGNLKEFCLNNTAVIFSKTKEYYNQVVTGLGSGDVHQLKSLRRQTGALQKEVRSQRKIVSQVLRGTGEEEAETAYQAIKIQDNLLEIINCLNLISGAAYNHLVNHHKPLNAEQISDLHLLGQRFALILTGIENLIAQHPLIYPDSIMQDKAEIQNFIEDISRNEVNRIREEMTGNRSSILFMNLLQETRNLVYFSFQVLQSIGGNNLKEK</sequence>
<keyword evidence="6" id="KW-0592">Phosphate transport</keyword>
<dbReference type="OrthoDB" id="1110016at2"/>
<feature type="transmembrane region" description="Helical" evidence="6">
    <location>
        <begin position="252"/>
        <end position="271"/>
    </location>
</feature>
<feature type="transmembrane region" description="Helical" evidence="6">
    <location>
        <begin position="148"/>
        <end position="173"/>
    </location>
</feature>
<dbReference type="InterPro" id="IPR001204">
    <property type="entry name" value="Phos_transporter"/>
</dbReference>
<dbReference type="PANTHER" id="PTHR11101">
    <property type="entry name" value="PHOSPHATE TRANSPORTER"/>
    <property type="match status" value="1"/>
</dbReference>
<evidence type="ECO:0000313" key="7">
    <source>
        <dbReference type="EMBL" id="GAP44057.1"/>
    </source>
</evidence>
<dbReference type="GO" id="GO:0035435">
    <property type="term" value="P:phosphate ion transmembrane transport"/>
    <property type="evidence" value="ECO:0007669"/>
    <property type="project" value="TreeGrafter"/>
</dbReference>
<dbReference type="STRING" id="1678841.TBC1_112218"/>
<keyword evidence="5 6" id="KW-0472">Membrane</keyword>
<feature type="transmembrane region" description="Helical" evidence="6">
    <location>
        <begin position="110"/>
        <end position="128"/>
    </location>
</feature>
<evidence type="ECO:0000256" key="1">
    <source>
        <dbReference type="ARBA" id="ARBA00004141"/>
    </source>
</evidence>
<feature type="transmembrane region" description="Helical" evidence="6">
    <location>
        <begin position="80"/>
        <end position="98"/>
    </location>
</feature>
<feature type="transmembrane region" description="Helical" evidence="6">
    <location>
        <begin position="185"/>
        <end position="206"/>
    </location>
</feature>
<evidence type="ECO:0000256" key="5">
    <source>
        <dbReference type="ARBA" id="ARBA00023136"/>
    </source>
</evidence>
<keyword evidence="2 6" id="KW-0813">Transport</keyword>
<dbReference type="GO" id="GO:0016020">
    <property type="term" value="C:membrane"/>
    <property type="evidence" value="ECO:0007669"/>
    <property type="project" value="UniProtKB-SubCell"/>
</dbReference>
<comment type="subcellular location">
    <subcellularLocation>
        <location evidence="1 6">Membrane</location>
        <topology evidence="1 6">Multi-pass membrane protein</topology>
    </subcellularLocation>
</comment>